<sequence length="217" mass="24840">MPAKSVLANATVITGHFFDYFQVYLKFGMTVKRTHVLKTALSLFHREGFSNVGVDRIVAESNTAKMTFYKYFPTKIRLIEECLKLESLTIQNSLNTLLVKSNTLDPLQKLQAIYKWHYEFVQTDSFNGSLFHKAAGTFLPEDGSIFEIIDQHKKWQFNLIKQQLVEFEVKQPEVLGSLLVNMLDGMLSNARDDHLVFNGTWPLLEAILMCHKTGLCS</sequence>
<dbReference type="OrthoDB" id="116240at2"/>
<evidence type="ECO:0000256" key="1">
    <source>
        <dbReference type="ARBA" id="ARBA00023125"/>
    </source>
</evidence>
<keyword evidence="1 2" id="KW-0238">DNA-binding</keyword>
<evidence type="ECO:0000259" key="3">
    <source>
        <dbReference type="PROSITE" id="PS50977"/>
    </source>
</evidence>
<proteinExistence type="predicted"/>
<keyword evidence="5" id="KW-1185">Reference proteome</keyword>
<evidence type="ECO:0000256" key="2">
    <source>
        <dbReference type="PROSITE-ProRule" id="PRU00335"/>
    </source>
</evidence>
<dbReference type="Proteomes" id="UP000297834">
    <property type="component" value="Unassembled WGS sequence"/>
</dbReference>
<dbReference type="SUPFAM" id="SSF48498">
    <property type="entry name" value="Tetracyclin repressor-like, C-terminal domain"/>
    <property type="match status" value="1"/>
</dbReference>
<evidence type="ECO:0000313" key="5">
    <source>
        <dbReference type="Proteomes" id="UP000297834"/>
    </source>
</evidence>
<dbReference type="Gene3D" id="1.10.357.10">
    <property type="entry name" value="Tetracycline Repressor, domain 2"/>
    <property type="match status" value="1"/>
</dbReference>
<dbReference type="Pfam" id="PF00440">
    <property type="entry name" value="TetR_N"/>
    <property type="match status" value="1"/>
</dbReference>
<reference evidence="4 5" key="1">
    <citation type="submission" date="2019-03" db="EMBL/GenBank/DDBJ databases">
        <title>Alkanindiges illinoisensis: a potential pathogenic isolated from ascites of a gastric cancer patient with abdominal metastasis.</title>
        <authorList>
            <person name="Hu X."/>
            <person name="Yang B."/>
            <person name="Yan X."/>
            <person name="Lin L."/>
            <person name="Zhao H."/>
            <person name="Zhou F."/>
            <person name="Su B."/>
            <person name="Chen J."/>
            <person name="Rui Y."/>
            <person name="Wang Q."/>
            <person name="Zheng L."/>
        </authorList>
    </citation>
    <scope>NUCLEOTIDE SEQUENCE [LARGE SCALE GENOMIC DNA]</scope>
    <source>
        <strain evidence="4 5">NFYY 23406</strain>
    </source>
</reference>
<feature type="DNA-binding region" description="H-T-H motif" evidence="2">
    <location>
        <begin position="53"/>
        <end position="72"/>
    </location>
</feature>
<name>A0A4Y7XFK6_9GAMM</name>
<comment type="caution">
    <text evidence="4">The sequence shown here is derived from an EMBL/GenBank/DDBJ whole genome shotgun (WGS) entry which is preliminary data.</text>
</comment>
<dbReference type="PROSITE" id="PS50977">
    <property type="entry name" value="HTH_TETR_2"/>
    <property type="match status" value="1"/>
</dbReference>
<accession>A0A4Y7XFK6</accession>
<dbReference type="InterPro" id="IPR009057">
    <property type="entry name" value="Homeodomain-like_sf"/>
</dbReference>
<dbReference type="AlphaFoldDB" id="A0A4Y7XFK6"/>
<dbReference type="PRINTS" id="PR00455">
    <property type="entry name" value="HTHTETR"/>
</dbReference>
<dbReference type="GO" id="GO:0003677">
    <property type="term" value="F:DNA binding"/>
    <property type="evidence" value="ECO:0007669"/>
    <property type="project" value="UniProtKB-UniRule"/>
</dbReference>
<dbReference type="PANTHER" id="PTHR43479">
    <property type="entry name" value="ACREF/ENVCD OPERON REPRESSOR-RELATED"/>
    <property type="match status" value="1"/>
</dbReference>
<dbReference type="InterPro" id="IPR036271">
    <property type="entry name" value="Tet_transcr_reg_TetR-rel_C_sf"/>
</dbReference>
<dbReference type="InterPro" id="IPR001647">
    <property type="entry name" value="HTH_TetR"/>
</dbReference>
<dbReference type="InterPro" id="IPR050624">
    <property type="entry name" value="HTH-type_Tx_Regulator"/>
</dbReference>
<evidence type="ECO:0000313" key="4">
    <source>
        <dbReference type="EMBL" id="TEU30585.1"/>
    </source>
</evidence>
<feature type="domain" description="HTH tetR-type" evidence="3">
    <location>
        <begin position="30"/>
        <end position="90"/>
    </location>
</feature>
<organism evidence="4 5">
    <name type="scientific">Alkanindiges illinoisensis</name>
    <dbReference type="NCBI Taxonomy" id="197183"/>
    <lineage>
        <taxon>Bacteria</taxon>
        <taxon>Pseudomonadati</taxon>
        <taxon>Pseudomonadota</taxon>
        <taxon>Gammaproteobacteria</taxon>
        <taxon>Moraxellales</taxon>
        <taxon>Moraxellaceae</taxon>
        <taxon>Alkanindiges</taxon>
    </lineage>
</organism>
<protein>
    <submittedName>
        <fullName evidence="4">TetR/AcrR family transcriptional regulator</fullName>
    </submittedName>
</protein>
<dbReference type="PANTHER" id="PTHR43479:SF11">
    <property type="entry name" value="ACREF_ENVCD OPERON REPRESSOR-RELATED"/>
    <property type="match status" value="1"/>
</dbReference>
<gene>
    <name evidence="4" type="ORF">E2B99_00925</name>
</gene>
<dbReference type="SUPFAM" id="SSF46689">
    <property type="entry name" value="Homeodomain-like"/>
    <property type="match status" value="1"/>
</dbReference>
<dbReference type="EMBL" id="SNTY01000006">
    <property type="protein sequence ID" value="TEU30585.1"/>
    <property type="molecule type" value="Genomic_DNA"/>
</dbReference>
<dbReference type="RefSeq" id="WP_134243139.1">
    <property type="nucleotide sequence ID" value="NZ_SNTY01000006.1"/>
</dbReference>